<dbReference type="PANTHER" id="PTHR11932">
    <property type="entry name" value="CULLIN"/>
    <property type="match status" value="1"/>
</dbReference>
<dbReference type="SMART" id="SM00182">
    <property type="entry name" value="CULLIN"/>
    <property type="match status" value="1"/>
</dbReference>
<dbReference type="Gene3D" id="1.20.1310.10">
    <property type="entry name" value="Cullin Repeats"/>
    <property type="match status" value="4"/>
</dbReference>
<comment type="caution">
    <text evidence="7">The sequence shown here is derived from an EMBL/GenBank/DDBJ whole genome shotgun (WGS) entry which is preliminary data.</text>
</comment>
<dbReference type="PROSITE" id="PS50069">
    <property type="entry name" value="CULLIN_2"/>
    <property type="match status" value="1"/>
</dbReference>
<dbReference type="InterPro" id="IPR019559">
    <property type="entry name" value="Cullin_neddylation_domain"/>
</dbReference>
<evidence type="ECO:0000256" key="5">
    <source>
        <dbReference type="RuleBase" id="RU003829"/>
    </source>
</evidence>
<evidence type="ECO:0000313" key="8">
    <source>
        <dbReference type="Proteomes" id="UP001222325"/>
    </source>
</evidence>
<comment type="similarity">
    <text evidence="1 4 5">Belongs to the cullin family.</text>
</comment>
<keyword evidence="2" id="KW-1017">Isopeptide bond</keyword>
<dbReference type="SUPFAM" id="SSF46785">
    <property type="entry name" value="Winged helix' DNA-binding domain"/>
    <property type="match status" value="1"/>
</dbReference>
<dbReference type="GO" id="GO:0031625">
    <property type="term" value="F:ubiquitin protein ligase binding"/>
    <property type="evidence" value="ECO:0007669"/>
    <property type="project" value="InterPro"/>
</dbReference>
<dbReference type="InterPro" id="IPR016158">
    <property type="entry name" value="Cullin_homology"/>
</dbReference>
<dbReference type="Gene3D" id="3.30.230.130">
    <property type="entry name" value="Cullin, Chain C, Domain 2"/>
    <property type="match status" value="1"/>
</dbReference>
<dbReference type="InterPro" id="IPR036317">
    <property type="entry name" value="Cullin_homology_sf"/>
</dbReference>
<dbReference type="InterPro" id="IPR059120">
    <property type="entry name" value="Cullin-like_AB"/>
</dbReference>
<dbReference type="Gene3D" id="1.10.10.10">
    <property type="entry name" value="Winged helix-like DNA-binding domain superfamily/Winged helix DNA-binding domain"/>
    <property type="match status" value="1"/>
</dbReference>
<gene>
    <name evidence="7" type="ORF">B0H15DRAFT_898445</name>
</gene>
<dbReference type="InterPro" id="IPR045093">
    <property type="entry name" value="Cullin"/>
</dbReference>
<dbReference type="SUPFAM" id="SSF75632">
    <property type="entry name" value="Cullin homology domain"/>
    <property type="match status" value="1"/>
</dbReference>
<dbReference type="InterPro" id="IPR016159">
    <property type="entry name" value="Cullin_repeat-like_dom_sf"/>
</dbReference>
<evidence type="ECO:0000256" key="4">
    <source>
        <dbReference type="PROSITE-ProRule" id="PRU00330"/>
    </source>
</evidence>
<organism evidence="7 8">
    <name type="scientific">Mycena belliarum</name>
    <dbReference type="NCBI Taxonomy" id="1033014"/>
    <lineage>
        <taxon>Eukaryota</taxon>
        <taxon>Fungi</taxon>
        <taxon>Dikarya</taxon>
        <taxon>Basidiomycota</taxon>
        <taxon>Agaricomycotina</taxon>
        <taxon>Agaricomycetes</taxon>
        <taxon>Agaricomycetidae</taxon>
        <taxon>Agaricales</taxon>
        <taxon>Marasmiineae</taxon>
        <taxon>Mycenaceae</taxon>
        <taxon>Mycena</taxon>
    </lineage>
</organism>
<protein>
    <submittedName>
        <fullName evidence="7">Cullin family-domain-containing protein</fullName>
    </submittedName>
</protein>
<proteinExistence type="inferred from homology"/>
<reference evidence="7" key="1">
    <citation type="submission" date="2023-03" db="EMBL/GenBank/DDBJ databases">
        <title>Massive genome expansion in bonnet fungi (Mycena s.s.) driven by repeated elements and novel gene families across ecological guilds.</title>
        <authorList>
            <consortium name="Lawrence Berkeley National Laboratory"/>
            <person name="Harder C.B."/>
            <person name="Miyauchi S."/>
            <person name="Viragh M."/>
            <person name="Kuo A."/>
            <person name="Thoen E."/>
            <person name="Andreopoulos B."/>
            <person name="Lu D."/>
            <person name="Skrede I."/>
            <person name="Drula E."/>
            <person name="Henrissat B."/>
            <person name="Morin E."/>
            <person name="Kohler A."/>
            <person name="Barry K."/>
            <person name="LaButti K."/>
            <person name="Morin E."/>
            <person name="Salamov A."/>
            <person name="Lipzen A."/>
            <person name="Mereny Z."/>
            <person name="Hegedus B."/>
            <person name="Baldrian P."/>
            <person name="Stursova M."/>
            <person name="Weitz H."/>
            <person name="Taylor A."/>
            <person name="Grigoriev I.V."/>
            <person name="Nagy L.G."/>
            <person name="Martin F."/>
            <person name="Kauserud H."/>
        </authorList>
    </citation>
    <scope>NUCLEOTIDE SEQUENCE</scope>
    <source>
        <strain evidence="7">CBHHK173m</strain>
    </source>
</reference>
<sequence>MTSVLQLLSLPANSKGFTALSHSITEPESPRKTLSNSPSAARAINVKADQPIKIQLVGASDRNKLPRPINLQQCIKRILSPEIDKDLPTFEDIYNQCFSVVCVSNAGEGLYQSLRLEFEQAVTRLSLQLEKTQGPGDAWLKRFVEICQWFEKQVALLQSLLTYLDQVYVRNAQVSNIRQLALSLYVRSIFENPQLMNTLRRSVHILVKEERDVRMLATKTNDIPALVAQLCAHQQYSVFEEYYREMTLEYYEKESARLATEMKDDPKRFFSHVQSRIEEEVERSKLLLPIGSWSIMRDVTLKSLLHERMVWIAQETLGDYLDHKDFGKLTTMNDFFPAADGAKIICAVFKTHVQKTVQSIVKDTTADDMMVQRLLDLHALLNVAIKQCFLEEPVQITSATAIETGSTSTVPRKRPNQEFVYALSDAFAIGFKARRNKPAEMIARHLDKLMRKGQGSMSDAEFNALLNAALGLYRFTDDKDVFRGFYLRALSKRLLLEKSASNDFEATMLKKLKDEYDPAFSLGEEMFSDLALSREAMVEYHSKLPSDSEGRRLSVMVLKQGAWPYSKQDDTLPSLPPNMHAELLAFEKFYKDKHTGRELKWQPSVATVTMNARFKAGKKELSLSLYQSAVLLLFNDSDELSFTEIFAQVNLSDPILRLTLQSLACGKKKVLLKKPTGRDVEDGDVFRFNDGFVDPRAKVHINSIQAKVTAEESRQTQSAIDSERSSSLDAAIVRIMKAKKEMMHERLVNATVDAVKNHFIPDVKTIKMRIEKLMEQEYVRRDEDKPQMMIYVA</sequence>
<accession>A0AAD6UG76</accession>
<evidence type="ECO:0000256" key="3">
    <source>
        <dbReference type="ARBA" id="ARBA00022843"/>
    </source>
</evidence>
<dbReference type="GO" id="GO:0006511">
    <property type="term" value="P:ubiquitin-dependent protein catabolic process"/>
    <property type="evidence" value="ECO:0007669"/>
    <property type="project" value="InterPro"/>
</dbReference>
<dbReference type="EMBL" id="JARJCN010000003">
    <property type="protein sequence ID" value="KAJ7102296.1"/>
    <property type="molecule type" value="Genomic_DNA"/>
</dbReference>
<evidence type="ECO:0000256" key="2">
    <source>
        <dbReference type="ARBA" id="ARBA00022499"/>
    </source>
</evidence>
<dbReference type="SUPFAM" id="SSF74788">
    <property type="entry name" value="Cullin repeat-like"/>
    <property type="match status" value="1"/>
</dbReference>
<dbReference type="InterPro" id="IPR036390">
    <property type="entry name" value="WH_DNA-bd_sf"/>
</dbReference>
<dbReference type="SMART" id="SM00884">
    <property type="entry name" value="Cullin_Nedd8"/>
    <property type="match status" value="1"/>
</dbReference>
<dbReference type="Pfam" id="PF10557">
    <property type="entry name" value="Cullin_Nedd8"/>
    <property type="match status" value="1"/>
</dbReference>
<dbReference type="AlphaFoldDB" id="A0AAD6UG76"/>
<evidence type="ECO:0000313" key="7">
    <source>
        <dbReference type="EMBL" id="KAJ7102296.1"/>
    </source>
</evidence>
<keyword evidence="3" id="KW-0832">Ubl conjugation</keyword>
<dbReference type="Proteomes" id="UP001222325">
    <property type="component" value="Unassembled WGS sequence"/>
</dbReference>
<name>A0AAD6UG76_9AGAR</name>
<dbReference type="InterPro" id="IPR036388">
    <property type="entry name" value="WH-like_DNA-bd_sf"/>
</dbReference>
<feature type="domain" description="Cullin family profile" evidence="6">
    <location>
        <begin position="437"/>
        <end position="664"/>
    </location>
</feature>
<keyword evidence="8" id="KW-1185">Reference proteome</keyword>
<evidence type="ECO:0000256" key="1">
    <source>
        <dbReference type="ARBA" id="ARBA00006019"/>
    </source>
</evidence>
<dbReference type="InterPro" id="IPR001373">
    <property type="entry name" value="Cullin_N"/>
</dbReference>
<dbReference type="Pfam" id="PF26557">
    <property type="entry name" value="Cullin_AB"/>
    <property type="match status" value="1"/>
</dbReference>
<dbReference type="FunFam" id="1.10.10.10:FF:000014">
    <property type="entry name" value="Cullin 1"/>
    <property type="match status" value="1"/>
</dbReference>
<evidence type="ECO:0000259" key="6">
    <source>
        <dbReference type="PROSITE" id="PS50069"/>
    </source>
</evidence>
<dbReference type="Pfam" id="PF00888">
    <property type="entry name" value="Cullin"/>
    <property type="match status" value="1"/>
</dbReference>